<evidence type="ECO:0000313" key="5">
    <source>
        <dbReference type="EMBL" id="AUB35620.1"/>
    </source>
</evidence>
<dbReference type="GO" id="GO:0016491">
    <property type="term" value="F:oxidoreductase activity"/>
    <property type="evidence" value="ECO:0007669"/>
    <property type="project" value="TreeGrafter"/>
</dbReference>
<proteinExistence type="inferred from homology"/>
<evidence type="ECO:0000256" key="2">
    <source>
        <dbReference type="ARBA" id="ARBA00022549"/>
    </source>
</evidence>
<dbReference type="RefSeq" id="WP_100897776.1">
    <property type="nucleotide sequence ID" value="NZ_CAWNNC010000001.1"/>
</dbReference>
<dbReference type="SUPFAM" id="SSF48371">
    <property type="entry name" value="ARM repeat"/>
    <property type="match status" value="1"/>
</dbReference>
<dbReference type="AlphaFoldDB" id="A0A2K8SJV0"/>
<dbReference type="Pfam" id="PF03130">
    <property type="entry name" value="HEAT_PBS"/>
    <property type="match status" value="1"/>
</dbReference>
<keyword evidence="3" id="KW-0605">Phycobilisome</keyword>
<evidence type="ECO:0000256" key="4">
    <source>
        <dbReference type="ARBA" id="ARBA00023239"/>
    </source>
</evidence>
<dbReference type="InterPro" id="IPR016024">
    <property type="entry name" value="ARM-type_fold"/>
</dbReference>
<dbReference type="EMBL" id="CP024785">
    <property type="protein sequence ID" value="AUB35620.1"/>
    <property type="molecule type" value="Genomic_DNA"/>
</dbReference>
<comment type="similarity">
    <text evidence="1">Belongs to the CpcE/RpcE/PecE family.</text>
</comment>
<accession>A0A2K8SJV0</accession>
<evidence type="ECO:0000256" key="1">
    <source>
        <dbReference type="ARBA" id="ARBA00009299"/>
    </source>
</evidence>
<organism evidence="5 6">
    <name type="scientific">Nostoc flagelliforme CCNUN1</name>
    <dbReference type="NCBI Taxonomy" id="2038116"/>
    <lineage>
        <taxon>Bacteria</taxon>
        <taxon>Bacillati</taxon>
        <taxon>Cyanobacteriota</taxon>
        <taxon>Cyanophyceae</taxon>
        <taxon>Nostocales</taxon>
        <taxon>Nostocaceae</taxon>
        <taxon>Nostoc</taxon>
    </lineage>
</organism>
<dbReference type="Gene3D" id="1.25.10.10">
    <property type="entry name" value="Leucine-rich Repeat Variant"/>
    <property type="match status" value="2"/>
</dbReference>
<dbReference type="Pfam" id="PF13646">
    <property type="entry name" value="HEAT_2"/>
    <property type="match status" value="1"/>
</dbReference>
<reference evidence="5 6" key="1">
    <citation type="submission" date="2017-11" db="EMBL/GenBank/DDBJ databases">
        <title>Complete genome of a free-living desiccation-tolerant cyanobacterium and its photosynthetic adaptation to extreme terrestrial habitat.</title>
        <authorList>
            <person name="Shang J."/>
        </authorList>
    </citation>
    <scope>NUCLEOTIDE SEQUENCE [LARGE SCALE GENOMIC DNA]</scope>
    <source>
        <strain evidence="5 6">CCNUN1</strain>
    </source>
</reference>
<dbReference type="GO" id="GO:0016829">
    <property type="term" value="F:lyase activity"/>
    <property type="evidence" value="ECO:0007669"/>
    <property type="project" value="UniProtKB-KW"/>
</dbReference>
<name>A0A2K8SJV0_9NOSO</name>
<evidence type="ECO:0000256" key="3">
    <source>
        <dbReference type="ARBA" id="ARBA00022738"/>
    </source>
</evidence>
<dbReference type="PANTHER" id="PTHR12697:SF5">
    <property type="entry name" value="DEOXYHYPUSINE HYDROXYLASE"/>
    <property type="match status" value="1"/>
</dbReference>
<keyword evidence="2" id="KW-0042">Antenna complex</keyword>
<dbReference type="Proteomes" id="UP000232003">
    <property type="component" value="Chromosome"/>
</dbReference>
<protein>
    <submittedName>
        <fullName evidence="5">CpcE, phycocyanobilin lyase subunit alpha</fullName>
    </submittedName>
</protein>
<gene>
    <name evidence="5" type="ORF">COO91_01510</name>
</gene>
<dbReference type="PANTHER" id="PTHR12697">
    <property type="entry name" value="PBS LYASE HEAT-LIKE PROTEIN"/>
    <property type="match status" value="1"/>
</dbReference>
<dbReference type="InterPro" id="IPR011989">
    <property type="entry name" value="ARM-like"/>
</dbReference>
<dbReference type="OrthoDB" id="454552at2"/>
<evidence type="ECO:0000313" key="6">
    <source>
        <dbReference type="Proteomes" id="UP000232003"/>
    </source>
</evidence>
<dbReference type="KEGG" id="nfl:COO91_01510"/>
<dbReference type="GO" id="GO:0030089">
    <property type="term" value="C:phycobilisome"/>
    <property type="evidence" value="ECO:0007669"/>
    <property type="project" value="UniProtKB-KW"/>
</dbReference>
<dbReference type="InterPro" id="IPR004155">
    <property type="entry name" value="PBS_lyase_HEAT"/>
</dbReference>
<dbReference type="SMART" id="SM00567">
    <property type="entry name" value="EZ_HEAT"/>
    <property type="match status" value="6"/>
</dbReference>
<keyword evidence="6" id="KW-1185">Reference proteome</keyword>
<sequence length="281" mass="30407">MNPSLENIKDLSLTGDNADGGSLTVEQALANLESADLGLRFYAAWWLGRFRISEPAAVTALIKALEDEADRTPEGGYPLRRNAARALGKLGDRQAVSPLIKCLDCSDFYVREAAVQSLEMLGDPVCIPALIKLLAVGLQGEQLISKQPDLSQPYDAILEALGTLRATEFAPLVKAFLEHPIELVQYSAARAMYQLTQEPVYGERLVQALAGEKLQLRRAVLADLGAIGYLPAADAIAQTLAENSLKLISLKGLLEHQVNHITPSTFSEGAIKVMNLMDSLL</sequence>
<keyword evidence="4 5" id="KW-0456">Lyase</keyword>